<keyword evidence="2" id="KW-0472">Membrane</keyword>
<reference evidence="3" key="1">
    <citation type="submission" date="2021-02" db="EMBL/GenBank/DDBJ databases">
        <authorList>
            <person name="Nowell W R."/>
        </authorList>
    </citation>
    <scope>NUCLEOTIDE SEQUENCE</scope>
</reference>
<dbReference type="EMBL" id="CAJOBB010001835">
    <property type="protein sequence ID" value="CAF3909362.1"/>
    <property type="molecule type" value="Genomic_DNA"/>
</dbReference>
<evidence type="ECO:0000313" key="3">
    <source>
        <dbReference type="EMBL" id="CAF3909362.1"/>
    </source>
</evidence>
<accession>A0A819I7R7</accession>
<feature type="transmembrane region" description="Helical" evidence="2">
    <location>
        <begin position="153"/>
        <end position="175"/>
    </location>
</feature>
<feature type="transmembrane region" description="Helical" evidence="2">
    <location>
        <begin position="271"/>
        <end position="290"/>
    </location>
</feature>
<proteinExistence type="inferred from homology"/>
<keyword evidence="2" id="KW-0812">Transmembrane</keyword>
<keyword evidence="2" id="KW-1133">Transmembrane helix</keyword>
<feature type="transmembrane region" description="Helical" evidence="2">
    <location>
        <begin position="195"/>
        <end position="228"/>
    </location>
</feature>
<feature type="transmembrane region" description="Helical" evidence="2">
    <location>
        <begin position="297"/>
        <end position="316"/>
    </location>
</feature>
<dbReference type="PANTHER" id="PTHR19444">
    <property type="entry name" value="UNC-93 RELATED"/>
    <property type="match status" value="1"/>
</dbReference>
<name>A0A819I7R7_9BILA</name>
<comment type="caution">
    <text evidence="3">The sequence shown here is derived from an EMBL/GenBank/DDBJ whole genome shotgun (WGS) entry which is preliminary data.</text>
</comment>
<comment type="similarity">
    <text evidence="1">Belongs to the unc-93 family.</text>
</comment>
<feature type="transmembrane region" description="Helical" evidence="2">
    <location>
        <begin position="235"/>
        <end position="251"/>
    </location>
</feature>
<dbReference type="PANTHER" id="PTHR19444:SF13">
    <property type="entry name" value="PROTEIN UNC-93 HOMOLOG A"/>
    <property type="match status" value="1"/>
</dbReference>
<feature type="transmembrane region" description="Helical" evidence="2">
    <location>
        <begin position="120"/>
        <end position="141"/>
    </location>
</feature>
<sequence length="334" mass="37757">MASGDENQTNDHNIQADKYFNIYPIWSNSNSLFHFRNSISESSKNNSTKCETIFQNKMPQILSDNEKKGDKLNKKHGGKKRNLAMICLAFLCALTSFNAVNNLQSSMDVDKNVRLHSLAILSGSSILSCFVFTIPLIYILGYKWTIIAGQIGILIYIAANIYSKTILLYLGKYISNKSTIKHMFVFSGNNSDIQVLLWFYMVLQVVFPVCMLSAISLSIITLVIMLIWKPIPSQTYVLYILACIAGFSAAVPKPLVSGLYSHLFADTKEMAFSIFLMITNLGFLVIYSYSSLLIVRVSIILQIIYAGIAMICYIIIEYEIVRMMMNHKQKFLLN</sequence>
<dbReference type="InterPro" id="IPR051951">
    <property type="entry name" value="UNC-93_regulatory"/>
</dbReference>
<evidence type="ECO:0000256" key="1">
    <source>
        <dbReference type="ARBA" id="ARBA00009172"/>
    </source>
</evidence>
<dbReference type="AlphaFoldDB" id="A0A819I7R7"/>
<evidence type="ECO:0000256" key="2">
    <source>
        <dbReference type="SAM" id="Phobius"/>
    </source>
</evidence>
<dbReference type="Proteomes" id="UP000663868">
    <property type="component" value="Unassembled WGS sequence"/>
</dbReference>
<feature type="transmembrane region" description="Helical" evidence="2">
    <location>
        <begin position="83"/>
        <end position="100"/>
    </location>
</feature>
<gene>
    <name evidence="3" type="ORF">KXQ929_LOCUS23263</name>
</gene>
<protein>
    <submittedName>
        <fullName evidence="3">Uncharacterized protein</fullName>
    </submittedName>
</protein>
<organism evidence="3 4">
    <name type="scientific">Adineta steineri</name>
    <dbReference type="NCBI Taxonomy" id="433720"/>
    <lineage>
        <taxon>Eukaryota</taxon>
        <taxon>Metazoa</taxon>
        <taxon>Spiralia</taxon>
        <taxon>Gnathifera</taxon>
        <taxon>Rotifera</taxon>
        <taxon>Eurotatoria</taxon>
        <taxon>Bdelloidea</taxon>
        <taxon>Adinetida</taxon>
        <taxon>Adinetidae</taxon>
        <taxon>Adineta</taxon>
    </lineage>
</organism>
<evidence type="ECO:0000313" key="4">
    <source>
        <dbReference type="Proteomes" id="UP000663868"/>
    </source>
</evidence>